<dbReference type="AlphaFoldDB" id="A0A7C5T107"/>
<organism evidence="1">
    <name type="scientific">Thermocrinis ruber</name>
    <dbReference type="NCBI Taxonomy" id="75906"/>
    <lineage>
        <taxon>Bacteria</taxon>
        <taxon>Pseudomonadati</taxon>
        <taxon>Aquificota</taxon>
        <taxon>Aquificia</taxon>
        <taxon>Aquificales</taxon>
        <taxon>Aquificaceae</taxon>
        <taxon>Thermocrinis</taxon>
    </lineage>
</organism>
<reference evidence="1" key="1">
    <citation type="journal article" date="2020" name="mSystems">
        <title>Genome- and Community-Level Interaction Insights into Carbon Utilization and Element Cycling Functions of Hydrothermarchaeota in Hydrothermal Sediment.</title>
        <authorList>
            <person name="Zhou Z."/>
            <person name="Liu Y."/>
            <person name="Xu W."/>
            <person name="Pan J."/>
            <person name="Luo Z.H."/>
            <person name="Li M."/>
        </authorList>
    </citation>
    <scope>NUCLEOTIDE SEQUENCE [LARGE SCALE GENOMIC DNA]</scope>
    <source>
        <strain evidence="1">SpSt-114</strain>
    </source>
</reference>
<comment type="caution">
    <text evidence="1">The sequence shown here is derived from an EMBL/GenBank/DDBJ whole genome shotgun (WGS) entry which is preliminary data.</text>
</comment>
<protein>
    <submittedName>
        <fullName evidence="1">Uncharacterized protein</fullName>
    </submittedName>
</protein>
<sequence length="59" mass="6562">MTSRVIKKAGICSRTTLNLRSTTACKSTLSTNRRPIHATVLSLSPKSQATYRADRKKVR</sequence>
<gene>
    <name evidence="1" type="ORF">ENN04_04690</name>
</gene>
<dbReference type="EMBL" id="DSAC01000054">
    <property type="protein sequence ID" value="HHO73919.1"/>
    <property type="molecule type" value="Genomic_DNA"/>
</dbReference>
<name>A0A7C5T107_9AQUI</name>
<evidence type="ECO:0000313" key="1">
    <source>
        <dbReference type="EMBL" id="HHO73919.1"/>
    </source>
</evidence>
<accession>A0A7C5T107</accession>
<proteinExistence type="predicted"/>